<dbReference type="PANTHER" id="PTHR48014">
    <property type="entry name" value="SERINE/THREONINE-PROTEIN KINASE FRAY2"/>
    <property type="match status" value="1"/>
</dbReference>
<evidence type="ECO:0000256" key="1">
    <source>
        <dbReference type="ARBA" id="ARBA00008874"/>
    </source>
</evidence>
<dbReference type="STRING" id="32264.T1KT87"/>
<dbReference type="EMBL" id="CAEY01000519">
    <property type="status" value="NOT_ANNOTATED_CDS"/>
    <property type="molecule type" value="Genomic_DNA"/>
</dbReference>
<dbReference type="Gene3D" id="1.10.510.10">
    <property type="entry name" value="Transferase(Phosphotransferase) domain 1"/>
    <property type="match status" value="1"/>
</dbReference>
<evidence type="ECO:0000313" key="4">
    <source>
        <dbReference type="Proteomes" id="UP000015104"/>
    </source>
</evidence>
<dbReference type="GO" id="GO:0006611">
    <property type="term" value="P:protein export from nucleus"/>
    <property type="evidence" value="ECO:0007669"/>
    <property type="project" value="TreeGrafter"/>
</dbReference>
<dbReference type="EnsemblMetazoa" id="tetur20g02300.1">
    <property type="protein sequence ID" value="tetur20g02300.1"/>
    <property type="gene ID" value="tetur20g02300"/>
</dbReference>
<dbReference type="PANTHER" id="PTHR48014:SF21">
    <property type="entry name" value="SERINE_THREONINE-PROTEIN KINASE FRAY2"/>
    <property type="match status" value="1"/>
</dbReference>
<feature type="domain" description="Protein kinase" evidence="2">
    <location>
        <begin position="19"/>
        <end position="305"/>
    </location>
</feature>
<dbReference type="InterPro" id="IPR000719">
    <property type="entry name" value="Prot_kinase_dom"/>
</dbReference>
<dbReference type="Pfam" id="PF00069">
    <property type="entry name" value="Pkinase"/>
    <property type="match status" value="1"/>
</dbReference>
<protein>
    <recommendedName>
        <fullName evidence="2">Protein kinase domain-containing protein</fullName>
    </recommendedName>
</protein>
<proteinExistence type="inferred from homology"/>
<dbReference type="KEGG" id="tut:107367011"/>
<dbReference type="InterPro" id="IPR047173">
    <property type="entry name" value="STRAD_A/B-like"/>
</dbReference>
<comment type="similarity">
    <text evidence="1">Belongs to the protein kinase superfamily. STE Ser/Thr protein kinase family. STE20 subfamily.</text>
</comment>
<reference evidence="4" key="1">
    <citation type="submission" date="2011-08" db="EMBL/GenBank/DDBJ databases">
        <authorList>
            <person name="Rombauts S."/>
        </authorList>
    </citation>
    <scope>NUCLEOTIDE SEQUENCE</scope>
    <source>
        <strain evidence="4">London</strain>
    </source>
</reference>
<dbReference type="GO" id="GO:0005524">
    <property type="term" value="F:ATP binding"/>
    <property type="evidence" value="ECO:0007669"/>
    <property type="project" value="InterPro"/>
</dbReference>
<dbReference type="eggNOG" id="KOG0582">
    <property type="taxonomic scope" value="Eukaryota"/>
</dbReference>
<dbReference type="GO" id="GO:1902554">
    <property type="term" value="C:serine/threonine protein kinase complex"/>
    <property type="evidence" value="ECO:0007669"/>
    <property type="project" value="TreeGrafter"/>
</dbReference>
<reference evidence="3" key="2">
    <citation type="submission" date="2015-06" db="UniProtKB">
        <authorList>
            <consortium name="EnsemblMetazoa"/>
        </authorList>
    </citation>
    <scope>IDENTIFICATION</scope>
</reference>
<accession>T1KT87</accession>
<dbReference type="SUPFAM" id="SSF56112">
    <property type="entry name" value="Protein kinase-like (PK-like)"/>
    <property type="match status" value="1"/>
</dbReference>
<dbReference type="PROSITE" id="PS50011">
    <property type="entry name" value="PROTEIN_KINASE_DOM"/>
    <property type="match status" value="1"/>
</dbReference>
<dbReference type="GO" id="GO:0043539">
    <property type="term" value="F:protein serine/threonine kinase activator activity"/>
    <property type="evidence" value="ECO:0007669"/>
    <property type="project" value="InterPro"/>
</dbReference>
<dbReference type="InterPro" id="IPR011009">
    <property type="entry name" value="Kinase-like_dom_sf"/>
</dbReference>
<dbReference type="OrthoDB" id="840771at2759"/>
<keyword evidence="4" id="KW-1185">Reference proteome</keyword>
<name>T1KT87_TETUR</name>
<gene>
    <name evidence="3" type="primary">107367011</name>
</gene>
<evidence type="ECO:0000259" key="2">
    <source>
        <dbReference type="PROSITE" id="PS50011"/>
    </source>
</evidence>
<dbReference type="AlphaFoldDB" id="T1KT87"/>
<sequence length="325" mass="37029">MDYPSSMSINLLQCSPDAYQLFEKIDDKVYRGKYLSTGQFLAIKTINLEETNDTQLDNVKKDIYLTRSLRHENILPYLSCFLQFEHLWIVSPYCQYGSASELSKPSGLSELAISFIVRDTLSALEYIHNQGIIHRAIRGQHLLVYGPHGRCLLTGFQYATSLMHDGKLLQSIHTYPNNAKPNLNWLAPELLEQNLLGYTTTSDIYSLGITCCELANGCVPFADLQPTEMLLDKLTGNFPRPIDSNCAELFELPTDDLSEEERVRYEVYRNRCFSNHFHSFTVELCLHHDPGKRPAAVQLLSHKFFKQLKKLDTGINLLTVLDKGS</sequence>
<organism evidence="3 4">
    <name type="scientific">Tetranychus urticae</name>
    <name type="common">Two-spotted spider mite</name>
    <dbReference type="NCBI Taxonomy" id="32264"/>
    <lineage>
        <taxon>Eukaryota</taxon>
        <taxon>Metazoa</taxon>
        <taxon>Ecdysozoa</taxon>
        <taxon>Arthropoda</taxon>
        <taxon>Chelicerata</taxon>
        <taxon>Arachnida</taxon>
        <taxon>Acari</taxon>
        <taxon>Acariformes</taxon>
        <taxon>Trombidiformes</taxon>
        <taxon>Prostigmata</taxon>
        <taxon>Eleutherengona</taxon>
        <taxon>Raphignathae</taxon>
        <taxon>Tetranychoidea</taxon>
        <taxon>Tetranychidae</taxon>
        <taxon>Tetranychus</taxon>
    </lineage>
</organism>
<dbReference type="OMA" id="INGVMPF"/>
<dbReference type="Proteomes" id="UP000015104">
    <property type="component" value="Unassembled WGS sequence"/>
</dbReference>
<dbReference type="Gene3D" id="3.30.200.20">
    <property type="entry name" value="Phosphorylase Kinase, domain 1"/>
    <property type="match status" value="1"/>
</dbReference>
<dbReference type="GO" id="GO:0004672">
    <property type="term" value="F:protein kinase activity"/>
    <property type="evidence" value="ECO:0007669"/>
    <property type="project" value="InterPro"/>
</dbReference>
<evidence type="ECO:0000313" key="3">
    <source>
        <dbReference type="EnsemblMetazoa" id="tetur20g02300.1"/>
    </source>
</evidence>
<dbReference type="HOGENOM" id="CLU_000288_63_23_1"/>